<proteinExistence type="predicted"/>
<evidence type="ECO:0000313" key="3">
    <source>
        <dbReference type="Proteomes" id="UP000317763"/>
    </source>
</evidence>
<dbReference type="Proteomes" id="UP000317763">
    <property type="component" value="Unassembled WGS sequence"/>
</dbReference>
<evidence type="ECO:0000256" key="1">
    <source>
        <dbReference type="SAM" id="Phobius"/>
    </source>
</evidence>
<comment type="caution">
    <text evidence="2">The sequence shown here is derived from an EMBL/GenBank/DDBJ whole genome shotgun (WGS) entry which is preliminary data.</text>
</comment>
<dbReference type="EMBL" id="VJOM01000019">
    <property type="protein sequence ID" value="TSE30822.1"/>
    <property type="molecule type" value="Genomic_DNA"/>
</dbReference>
<evidence type="ECO:0000313" key="2">
    <source>
        <dbReference type="EMBL" id="TSE30822.1"/>
    </source>
</evidence>
<sequence>MIATLTFDTLKFGRRLKDAGMDPRLAEEQAEAVSEALQINREDLATKAGIADLRKEMQLLEQRLTIKLGAMLVVAVGIVATLVKIL</sequence>
<keyword evidence="1" id="KW-1133">Transmembrane helix</keyword>
<evidence type="ECO:0008006" key="4">
    <source>
        <dbReference type="Google" id="ProtNLM"/>
    </source>
</evidence>
<feature type="transmembrane region" description="Helical" evidence="1">
    <location>
        <begin position="64"/>
        <end position="83"/>
    </location>
</feature>
<dbReference type="RefSeq" id="WP_260679991.1">
    <property type="nucleotide sequence ID" value="NZ_VJOM01000019.1"/>
</dbReference>
<keyword evidence="3" id="KW-1185">Reference proteome</keyword>
<name>A0A554X4Q6_9BURK</name>
<protein>
    <recommendedName>
        <fullName evidence="4">DUF1640 domain-containing protein</fullName>
    </recommendedName>
</protein>
<dbReference type="STRING" id="307486.GCA_000807215_00571"/>
<reference evidence="2 3" key="1">
    <citation type="submission" date="2019-07" db="EMBL/GenBank/DDBJ databases">
        <title>Tepidimonas taiwanensis I1-1 draft genome.</title>
        <authorList>
            <person name="Da Costa M.S."/>
            <person name="Froufe H.J.C."/>
            <person name="Egas C."/>
            <person name="Albuquerque L."/>
        </authorList>
    </citation>
    <scope>NUCLEOTIDE SEQUENCE [LARGE SCALE GENOMIC DNA]</scope>
    <source>
        <strain evidence="2 3">I1-1</strain>
    </source>
</reference>
<gene>
    <name evidence="2" type="ORF">Ttaiw_01754</name>
</gene>
<dbReference type="AlphaFoldDB" id="A0A554X4Q6"/>
<keyword evidence="1" id="KW-0812">Transmembrane</keyword>
<organism evidence="2 3">
    <name type="scientific">Tepidimonas taiwanensis</name>
    <dbReference type="NCBI Taxonomy" id="307486"/>
    <lineage>
        <taxon>Bacteria</taxon>
        <taxon>Pseudomonadati</taxon>
        <taxon>Pseudomonadota</taxon>
        <taxon>Betaproteobacteria</taxon>
        <taxon>Burkholderiales</taxon>
        <taxon>Tepidimonas</taxon>
    </lineage>
</organism>
<keyword evidence="1" id="KW-0472">Membrane</keyword>
<accession>A0A554X4Q6</accession>